<proteinExistence type="predicted"/>
<dbReference type="GO" id="GO:0016763">
    <property type="term" value="F:pentosyltransferase activity"/>
    <property type="evidence" value="ECO:0007669"/>
    <property type="project" value="TreeGrafter"/>
</dbReference>
<feature type="transmembrane region" description="Helical" evidence="8">
    <location>
        <begin position="279"/>
        <end position="296"/>
    </location>
</feature>
<comment type="subcellular location">
    <subcellularLocation>
        <location evidence="1">Cell membrane</location>
        <topology evidence="1">Multi-pass membrane protein</topology>
    </subcellularLocation>
</comment>
<keyword evidence="2" id="KW-1003">Cell membrane</keyword>
<dbReference type="InterPro" id="IPR038731">
    <property type="entry name" value="RgtA/B/C-like"/>
</dbReference>
<keyword evidence="5 8" id="KW-0812">Transmembrane</keyword>
<name>A0A1G7GXW2_9RHOB</name>
<evidence type="ECO:0000259" key="9">
    <source>
        <dbReference type="Pfam" id="PF13231"/>
    </source>
</evidence>
<feature type="transmembrane region" description="Helical" evidence="8">
    <location>
        <begin position="14"/>
        <end position="35"/>
    </location>
</feature>
<evidence type="ECO:0000256" key="1">
    <source>
        <dbReference type="ARBA" id="ARBA00004651"/>
    </source>
</evidence>
<keyword evidence="7 8" id="KW-0472">Membrane</keyword>
<keyword evidence="3 10" id="KW-0328">Glycosyltransferase</keyword>
<sequence length="475" mass="51837">MQNDVPNPPRLNEWLPTALILVVVAVGLRLFMLIFDQTDLFVDEVQYWFWGQNLDFGYYSKPPLIGWVIRLVTDLAGSDAPFWVRMPGAVLHGITALILGALAARLIGRAAALWTVALYLSLPFVSLGSVMISTDTIMAPFYAAALLFLFRTADTRRASDALAVGLFAGLAFMAKYAAIYILAGAGLAMIFVPMLRPGWRNLVVMIAGFALVISPNVMWNLSHDLTTVSHTMDNAGWVRHGAKFDLGSLLTFLGSQFGVFGLIPMAALIWAYLSPRTQTHRALVLLSIPAIFVVSVQALMDKAYANWAIATYFAGMVLVVMVLPRWGRIAALALNGILAVALPVLLILAPWPMSGDKPLLNRYLGRHALSESILALAEREDLPVVTSNRDILADLFYTGRDRDVALYAMPETGRPSSYYAQNFALPEDVIGSVLVVSFGDIPCPGDALEGLVREGTWSTTELRATRVDAGCLFAK</sequence>
<keyword evidence="4 10" id="KW-0808">Transferase</keyword>
<feature type="transmembrane region" description="Helical" evidence="8">
    <location>
        <begin position="303"/>
        <end position="323"/>
    </location>
</feature>
<dbReference type="GO" id="GO:0005886">
    <property type="term" value="C:plasma membrane"/>
    <property type="evidence" value="ECO:0007669"/>
    <property type="project" value="UniProtKB-SubCell"/>
</dbReference>
<dbReference type="PANTHER" id="PTHR33908:SF11">
    <property type="entry name" value="MEMBRANE PROTEIN"/>
    <property type="match status" value="1"/>
</dbReference>
<evidence type="ECO:0000256" key="8">
    <source>
        <dbReference type="SAM" id="Phobius"/>
    </source>
</evidence>
<evidence type="ECO:0000256" key="6">
    <source>
        <dbReference type="ARBA" id="ARBA00022989"/>
    </source>
</evidence>
<evidence type="ECO:0000313" key="10">
    <source>
        <dbReference type="EMBL" id="SDE93020.1"/>
    </source>
</evidence>
<dbReference type="InterPro" id="IPR050297">
    <property type="entry name" value="LipidA_mod_glycosyltrf_83"/>
</dbReference>
<feature type="domain" description="Glycosyltransferase RgtA/B/C/D-like" evidence="9">
    <location>
        <begin position="60"/>
        <end position="219"/>
    </location>
</feature>
<evidence type="ECO:0000256" key="5">
    <source>
        <dbReference type="ARBA" id="ARBA00022692"/>
    </source>
</evidence>
<evidence type="ECO:0000256" key="4">
    <source>
        <dbReference type="ARBA" id="ARBA00022679"/>
    </source>
</evidence>
<organism evidence="10 11">
    <name type="scientific">Celeribacter baekdonensis</name>
    <dbReference type="NCBI Taxonomy" id="875171"/>
    <lineage>
        <taxon>Bacteria</taxon>
        <taxon>Pseudomonadati</taxon>
        <taxon>Pseudomonadota</taxon>
        <taxon>Alphaproteobacteria</taxon>
        <taxon>Rhodobacterales</taxon>
        <taxon>Roseobacteraceae</taxon>
        <taxon>Celeribacter</taxon>
    </lineage>
</organism>
<dbReference type="Pfam" id="PF13231">
    <property type="entry name" value="PMT_2"/>
    <property type="match status" value="1"/>
</dbReference>
<dbReference type="PANTHER" id="PTHR33908">
    <property type="entry name" value="MANNOSYLTRANSFERASE YKCB-RELATED"/>
    <property type="match status" value="1"/>
</dbReference>
<feature type="transmembrane region" description="Helical" evidence="8">
    <location>
        <begin position="198"/>
        <end position="219"/>
    </location>
</feature>
<dbReference type="AlphaFoldDB" id="A0A1G7GXW2"/>
<evidence type="ECO:0000256" key="7">
    <source>
        <dbReference type="ARBA" id="ARBA00023136"/>
    </source>
</evidence>
<accession>A0A1G7GXW2</accession>
<dbReference type="EMBL" id="FNBL01000001">
    <property type="protein sequence ID" value="SDE93020.1"/>
    <property type="molecule type" value="Genomic_DNA"/>
</dbReference>
<keyword evidence="6 8" id="KW-1133">Transmembrane helix</keyword>
<feature type="transmembrane region" description="Helical" evidence="8">
    <location>
        <begin position="162"/>
        <end position="192"/>
    </location>
</feature>
<dbReference type="GO" id="GO:0009103">
    <property type="term" value="P:lipopolysaccharide biosynthetic process"/>
    <property type="evidence" value="ECO:0007669"/>
    <property type="project" value="UniProtKB-ARBA"/>
</dbReference>
<protein>
    <submittedName>
        <fullName evidence="10">Dolichyl-phosphate-mannose-protein mannosyltransferase</fullName>
    </submittedName>
</protein>
<feature type="transmembrane region" description="Helical" evidence="8">
    <location>
        <begin position="89"/>
        <end position="107"/>
    </location>
</feature>
<feature type="transmembrane region" description="Helical" evidence="8">
    <location>
        <begin position="249"/>
        <end position="273"/>
    </location>
</feature>
<evidence type="ECO:0000256" key="2">
    <source>
        <dbReference type="ARBA" id="ARBA00022475"/>
    </source>
</evidence>
<dbReference type="Proteomes" id="UP000182284">
    <property type="component" value="Unassembled WGS sequence"/>
</dbReference>
<feature type="transmembrane region" description="Helical" evidence="8">
    <location>
        <begin position="329"/>
        <end position="349"/>
    </location>
</feature>
<dbReference type="OrthoDB" id="9811222at2"/>
<reference evidence="10 11" key="1">
    <citation type="submission" date="2016-10" db="EMBL/GenBank/DDBJ databases">
        <authorList>
            <person name="de Groot N.N."/>
        </authorList>
    </citation>
    <scope>NUCLEOTIDE SEQUENCE [LARGE SCALE GENOMIC DNA]</scope>
    <source>
        <strain evidence="10 11">DSM 27375</strain>
    </source>
</reference>
<evidence type="ECO:0000313" key="11">
    <source>
        <dbReference type="Proteomes" id="UP000182284"/>
    </source>
</evidence>
<gene>
    <name evidence="10" type="ORF">SAMN04488117_101766</name>
</gene>
<evidence type="ECO:0000256" key="3">
    <source>
        <dbReference type="ARBA" id="ARBA00022676"/>
    </source>
</evidence>